<gene>
    <name evidence="2" type="ORF">GCM10023092_23350</name>
</gene>
<protein>
    <submittedName>
        <fullName evidence="2">Uncharacterized protein</fullName>
    </submittedName>
</protein>
<dbReference type="RefSeq" id="WP_344827229.1">
    <property type="nucleotide sequence ID" value="NZ_BAABEZ010000022.1"/>
</dbReference>
<keyword evidence="3" id="KW-1185">Reference proteome</keyword>
<sequence>MHHFTSNDHSPSEQPSLFGTTSIWTVAFSTIGGVYKAQAIPHLLMDSLTLDGSIAVMSYAFISAVVGYCTKKGLDYVFAKFRKK</sequence>
<reference evidence="3" key="1">
    <citation type="journal article" date="2019" name="Int. J. Syst. Evol. Microbiol.">
        <title>The Global Catalogue of Microorganisms (GCM) 10K type strain sequencing project: providing services to taxonomists for standard genome sequencing and annotation.</title>
        <authorList>
            <consortium name="The Broad Institute Genomics Platform"/>
            <consortium name="The Broad Institute Genome Sequencing Center for Infectious Disease"/>
            <person name="Wu L."/>
            <person name="Ma J."/>
        </authorList>
    </citation>
    <scope>NUCLEOTIDE SEQUENCE [LARGE SCALE GENOMIC DNA]</scope>
    <source>
        <strain evidence="3">JCM 31921</strain>
    </source>
</reference>
<dbReference type="Proteomes" id="UP001501410">
    <property type="component" value="Unassembled WGS sequence"/>
</dbReference>
<keyword evidence="1" id="KW-0812">Transmembrane</keyword>
<evidence type="ECO:0000313" key="3">
    <source>
        <dbReference type="Proteomes" id="UP001501410"/>
    </source>
</evidence>
<organism evidence="2 3">
    <name type="scientific">Rurimicrobium arvi</name>
    <dbReference type="NCBI Taxonomy" id="2049916"/>
    <lineage>
        <taxon>Bacteria</taxon>
        <taxon>Pseudomonadati</taxon>
        <taxon>Bacteroidota</taxon>
        <taxon>Chitinophagia</taxon>
        <taxon>Chitinophagales</taxon>
        <taxon>Chitinophagaceae</taxon>
        <taxon>Rurimicrobium</taxon>
    </lineage>
</organism>
<dbReference type="EMBL" id="BAABEZ010000022">
    <property type="protein sequence ID" value="GAA4457075.1"/>
    <property type="molecule type" value="Genomic_DNA"/>
</dbReference>
<name>A0ABP8MZV9_9BACT</name>
<keyword evidence="1" id="KW-0472">Membrane</keyword>
<feature type="transmembrane region" description="Helical" evidence="1">
    <location>
        <begin position="52"/>
        <end position="70"/>
    </location>
</feature>
<accession>A0ABP8MZV9</accession>
<evidence type="ECO:0000313" key="2">
    <source>
        <dbReference type="EMBL" id="GAA4457075.1"/>
    </source>
</evidence>
<proteinExistence type="predicted"/>
<keyword evidence="1" id="KW-1133">Transmembrane helix</keyword>
<comment type="caution">
    <text evidence="2">The sequence shown here is derived from an EMBL/GenBank/DDBJ whole genome shotgun (WGS) entry which is preliminary data.</text>
</comment>
<evidence type="ECO:0000256" key="1">
    <source>
        <dbReference type="SAM" id="Phobius"/>
    </source>
</evidence>